<evidence type="ECO:0000313" key="5">
    <source>
        <dbReference type="Proteomes" id="UP001256711"/>
    </source>
</evidence>
<evidence type="ECO:0000313" key="4">
    <source>
        <dbReference type="EMBL" id="MDT2809989.1"/>
    </source>
</evidence>
<gene>
    <name evidence="4" type="ORF">P7H43_05800</name>
</gene>
<protein>
    <submittedName>
        <fullName evidence="4">GNAT family N-acetyltransferase</fullName>
        <ecNumber evidence="4">2.3.1.-</ecNumber>
    </submittedName>
</protein>
<dbReference type="InterPro" id="IPR050680">
    <property type="entry name" value="YpeA/RimI_acetyltransf"/>
</dbReference>
<feature type="domain" description="N-acetyltransferase" evidence="3">
    <location>
        <begin position="1"/>
        <end position="145"/>
    </location>
</feature>
<evidence type="ECO:0000256" key="2">
    <source>
        <dbReference type="ARBA" id="ARBA00023315"/>
    </source>
</evidence>
<accession>A0AAW8TYA1</accession>
<dbReference type="Proteomes" id="UP001256711">
    <property type="component" value="Unassembled WGS sequence"/>
</dbReference>
<dbReference type="InterPro" id="IPR000182">
    <property type="entry name" value="GNAT_dom"/>
</dbReference>
<dbReference type="GO" id="GO:0016747">
    <property type="term" value="F:acyltransferase activity, transferring groups other than amino-acyl groups"/>
    <property type="evidence" value="ECO:0007669"/>
    <property type="project" value="InterPro"/>
</dbReference>
<dbReference type="Gene3D" id="3.40.630.30">
    <property type="match status" value="1"/>
</dbReference>
<proteinExistence type="predicted"/>
<dbReference type="CDD" id="cd04301">
    <property type="entry name" value="NAT_SF"/>
    <property type="match status" value="1"/>
</dbReference>
<dbReference type="InterPro" id="IPR016181">
    <property type="entry name" value="Acyl_CoA_acyltransferase"/>
</dbReference>
<evidence type="ECO:0000259" key="3">
    <source>
        <dbReference type="PROSITE" id="PS51186"/>
    </source>
</evidence>
<keyword evidence="2 4" id="KW-0012">Acyltransferase</keyword>
<comment type="caution">
    <text evidence="4">The sequence shown here is derived from an EMBL/GenBank/DDBJ whole genome shotgun (WGS) entry which is preliminary data.</text>
</comment>
<dbReference type="AlphaFoldDB" id="A0AAW8TYA1"/>
<keyword evidence="1 4" id="KW-0808">Transferase</keyword>
<dbReference type="Pfam" id="PF13673">
    <property type="entry name" value="Acetyltransf_10"/>
    <property type="match status" value="1"/>
</dbReference>
<dbReference type="PANTHER" id="PTHR43420">
    <property type="entry name" value="ACETYLTRANSFERASE"/>
    <property type="match status" value="1"/>
</dbReference>
<dbReference type="PANTHER" id="PTHR43420:SF47">
    <property type="entry name" value="N-ACETYLTRANSFERASE DOMAIN-CONTAINING PROTEIN"/>
    <property type="match status" value="1"/>
</dbReference>
<dbReference type="PROSITE" id="PS51186">
    <property type="entry name" value="GNAT"/>
    <property type="match status" value="1"/>
</dbReference>
<dbReference type="EC" id="2.3.1.-" evidence="4"/>
<dbReference type="EMBL" id="JARQBJ010000002">
    <property type="protein sequence ID" value="MDT2809989.1"/>
    <property type="molecule type" value="Genomic_DNA"/>
</dbReference>
<dbReference type="RefSeq" id="WP_311835238.1">
    <property type="nucleotide sequence ID" value="NZ_JARQBJ010000002.1"/>
</dbReference>
<reference evidence="4" key="1">
    <citation type="submission" date="2023-03" db="EMBL/GenBank/DDBJ databases">
        <authorList>
            <person name="Shen W."/>
            <person name="Cai J."/>
        </authorList>
    </citation>
    <scope>NUCLEOTIDE SEQUENCE</scope>
    <source>
        <strain evidence="4">B226-2</strain>
    </source>
</reference>
<dbReference type="SUPFAM" id="SSF55729">
    <property type="entry name" value="Acyl-CoA N-acyltransferases (Nat)"/>
    <property type="match status" value="1"/>
</dbReference>
<evidence type="ECO:0000256" key="1">
    <source>
        <dbReference type="ARBA" id="ARBA00022679"/>
    </source>
</evidence>
<organism evidence="4 5">
    <name type="scientific">Enterococcus asini</name>
    <dbReference type="NCBI Taxonomy" id="57732"/>
    <lineage>
        <taxon>Bacteria</taxon>
        <taxon>Bacillati</taxon>
        <taxon>Bacillota</taxon>
        <taxon>Bacilli</taxon>
        <taxon>Lactobacillales</taxon>
        <taxon>Enterococcaceae</taxon>
        <taxon>Enterococcus</taxon>
    </lineage>
</organism>
<name>A0AAW8TYA1_9ENTE</name>
<sequence>MEIKEIDYDSPEYQESLALRNRVMRIPLGLSIYEEDFSKESTAYILGAFEGQRMIGVGVLSKTASGEIVSVDYLCVDTSIQSSGVGKQLLRALEDYGRKRGATQISLEARVSAQGFYERCGYQDFGEVYNLNHAPVPHVLMKKSL</sequence>